<feature type="domain" description="Ketoreductase" evidence="5">
    <location>
        <begin position="10"/>
        <end position="192"/>
    </location>
</feature>
<evidence type="ECO:0000256" key="1">
    <source>
        <dbReference type="ARBA" id="ARBA00006484"/>
    </source>
</evidence>
<evidence type="ECO:0000256" key="2">
    <source>
        <dbReference type="ARBA" id="ARBA00023002"/>
    </source>
</evidence>
<dbReference type="InterPro" id="IPR002347">
    <property type="entry name" value="SDR_fam"/>
</dbReference>
<evidence type="ECO:0000313" key="7">
    <source>
        <dbReference type="Proteomes" id="UP001596039"/>
    </source>
</evidence>
<dbReference type="PRINTS" id="PR00081">
    <property type="entry name" value="GDHRDH"/>
</dbReference>
<dbReference type="SMART" id="SM00822">
    <property type="entry name" value="PKS_KR"/>
    <property type="match status" value="1"/>
</dbReference>
<comment type="caution">
    <text evidence="6">The sequence shown here is derived from an EMBL/GenBank/DDBJ whole genome shotgun (WGS) entry which is preliminary data.</text>
</comment>
<dbReference type="EMBL" id="JBHSMG010000002">
    <property type="protein sequence ID" value="MFC5502686.1"/>
    <property type="molecule type" value="Genomic_DNA"/>
</dbReference>
<sequence>MTGIGRIVDRVAVVTGAASGIGRGIAEALISAGARVVLADIEAGPLERTAAEIGATAFRTDVSRIEDVEALAGHALELYGRIDIVCNNAGVGHLAPFDELTLDDFSWVLDVNLRGVINGMITFVPIIRETSDDGWIVNTASIAGLFDAPGMAAYAASKFAVVALTETVAQELAQSPTRLGASVLVPGLVDTAIGDSERNRPSGSRHAPTQLDQIPPGRMLSPAAVGEMVVDGIRRGELYIVTHPEMLPLVEERHDRIEAAFRAAADRAPLA</sequence>
<dbReference type="Proteomes" id="UP001596039">
    <property type="component" value="Unassembled WGS sequence"/>
</dbReference>
<dbReference type="InterPro" id="IPR020904">
    <property type="entry name" value="Sc_DH/Rdtase_CS"/>
</dbReference>
<comment type="similarity">
    <text evidence="1 3">Belongs to the short-chain dehydrogenases/reductases (SDR) family.</text>
</comment>
<dbReference type="Gene3D" id="3.40.50.720">
    <property type="entry name" value="NAD(P)-binding Rossmann-like Domain"/>
    <property type="match status" value="1"/>
</dbReference>
<evidence type="ECO:0000259" key="5">
    <source>
        <dbReference type="SMART" id="SM00822"/>
    </source>
</evidence>
<dbReference type="RefSeq" id="WP_386740375.1">
    <property type="nucleotide sequence ID" value="NZ_JBHSMG010000002.1"/>
</dbReference>
<dbReference type="InterPro" id="IPR057326">
    <property type="entry name" value="KR_dom"/>
</dbReference>
<dbReference type="PROSITE" id="PS00061">
    <property type="entry name" value="ADH_SHORT"/>
    <property type="match status" value="1"/>
</dbReference>
<dbReference type="PANTHER" id="PTHR43391:SF82">
    <property type="entry name" value="OXIDOREDUCTASE SADH-RELATED"/>
    <property type="match status" value="1"/>
</dbReference>
<name>A0ABW0NQH4_9MICO</name>
<dbReference type="SUPFAM" id="SSF51735">
    <property type="entry name" value="NAD(P)-binding Rossmann-fold domains"/>
    <property type="match status" value="1"/>
</dbReference>
<feature type="region of interest" description="Disordered" evidence="4">
    <location>
        <begin position="194"/>
        <end position="217"/>
    </location>
</feature>
<evidence type="ECO:0000256" key="4">
    <source>
        <dbReference type="SAM" id="MobiDB-lite"/>
    </source>
</evidence>
<dbReference type="PRINTS" id="PR00080">
    <property type="entry name" value="SDRFAMILY"/>
</dbReference>
<proteinExistence type="inferred from homology"/>
<evidence type="ECO:0000313" key="6">
    <source>
        <dbReference type="EMBL" id="MFC5502686.1"/>
    </source>
</evidence>
<protein>
    <submittedName>
        <fullName evidence="6">SDR family NAD(P)-dependent oxidoreductase</fullName>
    </submittedName>
</protein>
<keyword evidence="2" id="KW-0560">Oxidoreductase</keyword>
<organism evidence="6 7">
    <name type="scientific">Lysinimonas soli</name>
    <dbReference type="NCBI Taxonomy" id="1074233"/>
    <lineage>
        <taxon>Bacteria</taxon>
        <taxon>Bacillati</taxon>
        <taxon>Actinomycetota</taxon>
        <taxon>Actinomycetes</taxon>
        <taxon>Micrococcales</taxon>
        <taxon>Microbacteriaceae</taxon>
        <taxon>Lysinimonas</taxon>
    </lineage>
</organism>
<dbReference type="PANTHER" id="PTHR43391">
    <property type="entry name" value="RETINOL DEHYDROGENASE-RELATED"/>
    <property type="match status" value="1"/>
</dbReference>
<reference evidence="7" key="1">
    <citation type="journal article" date="2019" name="Int. J. Syst. Evol. Microbiol.">
        <title>The Global Catalogue of Microorganisms (GCM) 10K type strain sequencing project: providing services to taxonomists for standard genome sequencing and annotation.</title>
        <authorList>
            <consortium name="The Broad Institute Genomics Platform"/>
            <consortium name="The Broad Institute Genome Sequencing Center for Infectious Disease"/>
            <person name="Wu L."/>
            <person name="Ma J."/>
        </authorList>
    </citation>
    <scope>NUCLEOTIDE SEQUENCE [LARGE SCALE GENOMIC DNA]</scope>
    <source>
        <strain evidence="7">CGMCC 4.6997</strain>
    </source>
</reference>
<evidence type="ECO:0000256" key="3">
    <source>
        <dbReference type="RuleBase" id="RU000363"/>
    </source>
</evidence>
<dbReference type="Pfam" id="PF00106">
    <property type="entry name" value="adh_short"/>
    <property type="match status" value="1"/>
</dbReference>
<accession>A0ABW0NQH4</accession>
<gene>
    <name evidence="6" type="ORF">ACFPJ4_10600</name>
</gene>
<keyword evidence="7" id="KW-1185">Reference proteome</keyword>
<dbReference type="CDD" id="cd05233">
    <property type="entry name" value="SDR_c"/>
    <property type="match status" value="1"/>
</dbReference>
<dbReference type="InterPro" id="IPR036291">
    <property type="entry name" value="NAD(P)-bd_dom_sf"/>
</dbReference>